<organism evidence="2 5">
    <name type="scientific">Ralstonia flatus</name>
    <dbReference type="NCBI Taxonomy" id="3058601"/>
    <lineage>
        <taxon>Bacteria</taxon>
        <taxon>Pseudomonadati</taxon>
        <taxon>Pseudomonadota</taxon>
        <taxon>Betaproteobacteria</taxon>
        <taxon>Burkholderiales</taxon>
        <taxon>Burkholderiaceae</taxon>
        <taxon>Ralstonia</taxon>
    </lineage>
</organism>
<accession>A0AAD2BX53</accession>
<dbReference type="Proteomes" id="UP001189792">
    <property type="component" value="Unassembled WGS sequence"/>
</dbReference>
<gene>
    <name evidence="3" type="ORF">R77564_01037</name>
    <name evidence="2" type="ORF">R77567_01065</name>
</gene>
<evidence type="ECO:0000313" key="5">
    <source>
        <dbReference type="Proteomes" id="UP001190491"/>
    </source>
</evidence>
<dbReference type="AlphaFoldDB" id="A0AAD2BX53"/>
<proteinExistence type="predicted"/>
<protein>
    <recommendedName>
        <fullName evidence="6">Transmembrane protein</fullName>
    </recommendedName>
</protein>
<keyword evidence="4" id="KW-1185">Reference proteome</keyword>
<name>A0AAD2BX53_9RALS</name>
<sequence length="82" mass="8916">MADISLALHAVTGGAESFRLASGIGAGLLQIGSVGFVWMWSTYRPEPPESMTEYIWSKNKRLSLLGTAVWCAVISLSMLWPT</sequence>
<evidence type="ECO:0008006" key="6">
    <source>
        <dbReference type="Google" id="ProtNLM"/>
    </source>
</evidence>
<keyword evidence="1" id="KW-0472">Membrane</keyword>
<feature type="transmembrane region" description="Helical" evidence="1">
    <location>
        <begin position="62"/>
        <end position="80"/>
    </location>
</feature>
<evidence type="ECO:0000313" key="4">
    <source>
        <dbReference type="Proteomes" id="UP001189792"/>
    </source>
</evidence>
<feature type="transmembrane region" description="Helical" evidence="1">
    <location>
        <begin position="20"/>
        <end position="41"/>
    </location>
</feature>
<evidence type="ECO:0000313" key="2">
    <source>
        <dbReference type="EMBL" id="CAJ0856126.1"/>
    </source>
</evidence>
<dbReference type="Proteomes" id="UP001190491">
    <property type="component" value="Unassembled WGS sequence"/>
</dbReference>
<dbReference type="EMBL" id="CAUDKO010000002">
    <property type="protein sequence ID" value="CAJ0856126.1"/>
    <property type="molecule type" value="Genomic_DNA"/>
</dbReference>
<keyword evidence="1" id="KW-0812">Transmembrane</keyword>
<reference evidence="2 4" key="1">
    <citation type="submission" date="2023-07" db="EMBL/GenBank/DDBJ databases">
        <authorList>
            <person name="Peeters C."/>
        </authorList>
    </citation>
    <scope>NUCLEOTIDE SEQUENCE</scope>
    <source>
        <strain evidence="3 4">LMG 32965</strain>
        <strain evidence="2">R-77567</strain>
    </source>
</reference>
<evidence type="ECO:0000256" key="1">
    <source>
        <dbReference type="SAM" id="Phobius"/>
    </source>
</evidence>
<dbReference type="EMBL" id="CAUDLI010000002">
    <property type="protein sequence ID" value="CAJ0863718.1"/>
    <property type="molecule type" value="Genomic_DNA"/>
</dbReference>
<evidence type="ECO:0000313" key="3">
    <source>
        <dbReference type="EMBL" id="CAJ0863718.1"/>
    </source>
</evidence>
<comment type="caution">
    <text evidence="2">The sequence shown here is derived from an EMBL/GenBank/DDBJ whole genome shotgun (WGS) entry which is preliminary data.</text>
</comment>
<keyword evidence="1" id="KW-1133">Transmembrane helix</keyword>